<reference evidence="4" key="1">
    <citation type="submission" date="2018-07" db="EMBL/GenBank/DDBJ databases">
        <authorList>
            <person name="Quirk P.G."/>
            <person name="Krulwich T.A."/>
        </authorList>
    </citation>
    <scope>NUCLEOTIDE SEQUENCE</scope>
</reference>
<protein>
    <recommendedName>
        <fullName evidence="3">Multidrug resistance protein MdtA-like barrel-sandwich hybrid domain-containing protein</fullName>
    </recommendedName>
</protein>
<dbReference type="GO" id="GO:1990281">
    <property type="term" value="C:efflux pump complex"/>
    <property type="evidence" value="ECO:0007669"/>
    <property type="project" value="TreeGrafter"/>
</dbReference>
<dbReference type="InterPro" id="IPR058625">
    <property type="entry name" value="MdtA-like_BSH"/>
</dbReference>
<gene>
    <name evidence="4" type="ORF">DF3PB_2960005</name>
</gene>
<dbReference type="Gene3D" id="1.10.287.470">
    <property type="entry name" value="Helix hairpin bin"/>
    <property type="match status" value="1"/>
</dbReference>
<feature type="domain" description="Multidrug resistance protein MdtA-like barrel-sandwich hybrid" evidence="3">
    <location>
        <begin position="58"/>
        <end position="204"/>
    </location>
</feature>
<feature type="coiled-coil region" evidence="1">
    <location>
        <begin position="149"/>
        <end position="183"/>
    </location>
</feature>
<dbReference type="PANTHER" id="PTHR30469:SF15">
    <property type="entry name" value="HLYD FAMILY OF SECRETION PROTEINS"/>
    <property type="match status" value="1"/>
</dbReference>
<name>A0A380TFR2_9ZZZZ</name>
<dbReference type="GO" id="GO:0015562">
    <property type="term" value="F:efflux transmembrane transporter activity"/>
    <property type="evidence" value="ECO:0007669"/>
    <property type="project" value="TreeGrafter"/>
</dbReference>
<evidence type="ECO:0000313" key="4">
    <source>
        <dbReference type="EMBL" id="SUS06533.1"/>
    </source>
</evidence>
<sequence>MKRLLLPILAIIGAVSVFLVARTGSQTPPPQMVTPPAVASYPAYIAGSGIIEATTRNIAIGTEVAGVCDGVLVRVGSRVKEGDPLFRLDDRELKAELATRRAALQTARAKVAEAQASLGDVRNQLRLAEAVTDRRAISLEDLTKRRYAVQLADARLHTAEAEVAAAEADVAQTQTDIDRLTVRAPITGEVLQVNLRVGEYAQTGVLSTPLMLMGGTHRLNVRVDIDENDAWRFRAGAPARAYLRGNRDLAADLRFEYVEPYVVPKRSLTGESTERVDTRVLQAVYSFPAGAIPAYVGQQVDVFIEAPVTASPTATGAPPETATPSPRRGATTAPKPAPATPEASRP</sequence>
<organism evidence="4">
    <name type="scientific">metagenome</name>
    <dbReference type="NCBI Taxonomy" id="256318"/>
    <lineage>
        <taxon>unclassified sequences</taxon>
        <taxon>metagenomes</taxon>
    </lineage>
</organism>
<dbReference type="Gene3D" id="2.40.30.170">
    <property type="match status" value="1"/>
</dbReference>
<dbReference type="SUPFAM" id="SSF111369">
    <property type="entry name" value="HlyD-like secretion proteins"/>
    <property type="match status" value="1"/>
</dbReference>
<proteinExistence type="predicted"/>
<feature type="compositionally biased region" description="Low complexity" evidence="2">
    <location>
        <begin position="310"/>
        <end position="334"/>
    </location>
</feature>
<evidence type="ECO:0000256" key="1">
    <source>
        <dbReference type="SAM" id="Coils"/>
    </source>
</evidence>
<evidence type="ECO:0000256" key="2">
    <source>
        <dbReference type="SAM" id="MobiDB-lite"/>
    </source>
</evidence>
<dbReference type="AlphaFoldDB" id="A0A380TFR2"/>
<dbReference type="PANTHER" id="PTHR30469">
    <property type="entry name" value="MULTIDRUG RESISTANCE PROTEIN MDTA"/>
    <property type="match status" value="1"/>
</dbReference>
<accession>A0A380TFR2</accession>
<keyword evidence="1" id="KW-0175">Coiled coil</keyword>
<evidence type="ECO:0000259" key="3">
    <source>
        <dbReference type="Pfam" id="PF25917"/>
    </source>
</evidence>
<dbReference type="EMBL" id="UIDG01000219">
    <property type="protein sequence ID" value="SUS06533.1"/>
    <property type="molecule type" value="Genomic_DNA"/>
</dbReference>
<dbReference type="Gene3D" id="2.40.50.100">
    <property type="match status" value="1"/>
</dbReference>
<dbReference type="Pfam" id="PF25917">
    <property type="entry name" value="BSH_RND"/>
    <property type="match status" value="1"/>
</dbReference>
<feature type="region of interest" description="Disordered" evidence="2">
    <location>
        <begin position="310"/>
        <end position="346"/>
    </location>
</feature>